<dbReference type="InterPro" id="IPR029063">
    <property type="entry name" value="SAM-dependent_MTases_sf"/>
</dbReference>
<name>A0A0F7FHE0_9CREN</name>
<dbReference type="SUPFAM" id="SSF53335">
    <property type="entry name" value="S-adenosyl-L-methionine-dependent methyltransferases"/>
    <property type="match status" value="1"/>
</dbReference>
<protein>
    <recommendedName>
        <fullName evidence="1">Methyltransferase type 11 domain-containing protein</fullName>
    </recommendedName>
</protein>
<evidence type="ECO:0000259" key="1">
    <source>
        <dbReference type="Pfam" id="PF08241"/>
    </source>
</evidence>
<accession>A0A0F7FHE0</accession>
<dbReference type="GO" id="GO:0008757">
    <property type="term" value="F:S-adenosylmethionine-dependent methyltransferase activity"/>
    <property type="evidence" value="ECO:0007669"/>
    <property type="project" value="InterPro"/>
</dbReference>
<evidence type="ECO:0000313" key="2">
    <source>
        <dbReference type="EMBL" id="AKG38138.1"/>
    </source>
</evidence>
<dbReference type="PATRIC" id="fig|1550241.5.peg.181"/>
<dbReference type="EMBL" id="CP009961">
    <property type="protein sequence ID" value="AKG38138.1"/>
    <property type="molecule type" value="Genomic_DNA"/>
</dbReference>
<dbReference type="KEGG" id="thf:MA03_00895"/>
<proteinExistence type="predicted"/>
<dbReference type="GeneID" id="25400744"/>
<feature type="domain" description="Methyltransferase type 11" evidence="1">
    <location>
        <begin position="55"/>
        <end position="141"/>
    </location>
</feature>
<dbReference type="Pfam" id="PF08241">
    <property type="entry name" value="Methyltransf_11"/>
    <property type="match status" value="1"/>
</dbReference>
<sequence>MGTTGLSVKLWLQVEEVLRYLFDEDIYERANTAMSLGLHKLLREYVLSMVTNTILDVGCGKGEYIPYLAKKSDFLVCLDPILPRFNSKHPKMDRAVGVAEYLPFRDGAFYFATAMFSFRDFFDKAKGIYNLRRVVKRGALILDLFSPSYILRPLLVLYFGVVAPAMGCLATGCKKGRWELILPTILLMPRSTFFERIGGKIMLKKAYGLVAIVYLPPYF</sequence>
<organism evidence="2 3">
    <name type="scientific">Infirmifilum uzonense</name>
    <dbReference type="NCBI Taxonomy" id="1550241"/>
    <lineage>
        <taxon>Archaea</taxon>
        <taxon>Thermoproteota</taxon>
        <taxon>Thermoprotei</taxon>
        <taxon>Thermofilales</taxon>
        <taxon>Thermofilaceae</taxon>
        <taxon>Infirmifilum</taxon>
    </lineage>
</organism>
<dbReference type="Proteomes" id="UP000067434">
    <property type="component" value="Chromosome"/>
</dbReference>
<keyword evidence="3" id="KW-1185">Reference proteome</keyword>
<dbReference type="Gene3D" id="3.40.50.150">
    <property type="entry name" value="Vaccinia Virus protein VP39"/>
    <property type="match status" value="1"/>
</dbReference>
<reference evidence="2 3" key="1">
    <citation type="journal article" date="2015" name="Stand. Genomic Sci.">
        <title>Complete genome sequence of and proposal of Thermofilum uzonense sp. nov. a novel hyperthermophilic crenarchaeon and emended description of the genus Thermofilum.</title>
        <authorList>
            <person name="Toshchakov S.V."/>
            <person name="Korzhenkov A.A."/>
            <person name="Samarov N.I."/>
            <person name="Mazunin I.O."/>
            <person name="Mozhey O.I."/>
            <person name="Shmyr I.S."/>
            <person name="Derbikova K.S."/>
            <person name="Taranov E.A."/>
            <person name="Dominova I.N."/>
            <person name="Bonch-Osmolovskaya E.A."/>
            <person name="Patrushev M.V."/>
            <person name="Podosokorskaya O.A."/>
            <person name="Kublanov I.V."/>
        </authorList>
    </citation>
    <scope>NUCLEOTIDE SEQUENCE [LARGE SCALE GENOMIC DNA]</scope>
    <source>
        <strain evidence="2 3">1807-2</strain>
    </source>
</reference>
<dbReference type="AlphaFoldDB" id="A0A0F7FHE0"/>
<dbReference type="RefSeq" id="WP_052883472.1">
    <property type="nucleotide sequence ID" value="NZ_CP009961.1"/>
</dbReference>
<gene>
    <name evidence="2" type="ORF">MA03_00895</name>
</gene>
<dbReference type="InterPro" id="IPR013216">
    <property type="entry name" value="Methyltransf_11"/>
</dbReference>
<evidence type="ECO:0000313" key="3">
    <source>
        <dbReference type="Proteomes" id="UP000067434"/>
    </source>
</evidence>
<dbReference type="OrthoDB" id="30774at2157"/>
<dbReference type="HOGENOM" id="CLU_1451481_0_0_2"/>
<dbReference type="STRING" id="1550241.MA03_00895"/>